<dbReference type="SUPFAM" id="SSF50249">
    <property type="entry name" value="Nucleic acid-binding proteins"/>
    <property type="match status" value="2"/>
</dbReference>
<evidence type="ECO:0000313" key="2">
    <source>
        <dbReference type="EMBL" id="KAE9587054.1"/>
    </source>
</evidence>
<dbReference type="PANTHER" id="PTHR47165:SF4">
    <property type="entry name" value="OS03G0429900 PROTEIN"/>
    <property type="match status" value="1"/>
</dbReference>
<accession>A0A6A4NHV1</accession>
<comment type="caution">
    <text evidence="2">The sequence shown here is derived from an EMBL/GenBank/DDBJ whole genome shotgun (WGS) entry which is preliminary data.</text>
</comment>
<keyword evidence="4" id="KW-1185">Reference proteome</keyword>
<evidence type="ECO:0000313" key="4">
    <source>
        <dbReference type="Proteomes" id="UP000447434"/>
    </source>
</evidence>
<dbReference type="InterPro" id="IPR003871">
    <property type="entry name" value="RFA1B/D_OB_1st"/>
</dbReference>
<dbReference type="CDD" id="cd04480">
    <property type="entry name" value="RPA1_DBD_A_like"/>
    <property type="match status" value="1"/>
</dbReference>
<reference evidence="4" key="1">
    <citation type="journal article" date="2020" name="Nat. Commun.">
        <title>Genome sequence of the cluster root forming white lupin.</title>
        <authorList>
            <person name="Hufnagel B."/>
            <person name="Marques A."/>
            <person name="Soriano A."/>
            <person name="Marques L."/>
            <person name="Divol F."/>
            <person name="Doumas P."/>
            <person name="Sallet E."/>
            <person name="Mancinotti D."/>
            <person name="Carrere S."/>
            <person name="Marande W."/>
            <person name="Arribat S."/>
            <person name="Keller J."/>
            <person name="Huneau C."/>
            <person name="Blein T."/>
            <person name="Aime D."/>
            <person name="Laguerre M."/>
            <person name="Taylor J."/>
            <person name="Schubert V."/>
            <person name="Nelson M."/>
            <person name="Geu-Flores F."/>
            <person name="Crespi M."/>
            <person name="Gallardo-Guerrero K."/>
            <person name="Delaux P.-M."/>
            <person name="Salse J."/>
            <person name="Berges H."/>
            <person name="Guyot R."/>
            <person name="Gouzy J."/>
            <person name="Peret B."/>
        </authorList>
    </citation>
    <scope>NUCLEOTIDE SEQUENCE [LARGE SCALE GENOMIC DNA]</scope>
    <source>
        <strain evidence="4">cv. Amiga</strain>
    </source>
</reference>
<organism evidence="2 4">
    <name type="scientific">Lupinus albus</name>
    <name type="common">White lupine</name>
    <name type="synonym">Lupinus termis</name>
    <dbReference type="NCBI Taxonomy" id="3870"/>
    <lineage>
        <taxon>Eukaryota</taxon>
        <taxon>Viridiplantae</taxon>
        <taxon>Streptophyta</taxon>
        <taxon>Embryophyta</taxon>
        <taxon>Tracheophyta</taxon>
        <taxon>Spermatophyta</taxon>
        <taxon>Magnoliopsida</taxon>
        <taxon>eudicotyledons</taxon>
        <taxon>Gunneridae</taxon>
        <taxon>Pentapetalae</taxon>
        <taxon>rosids</taxon>
        <taxon>fabids</taxon>
        <taxon>Fabales</taxon>
        <taxon>Fabaceae</taxon>
        <taxon>Papilionoideae</taxon>
        <taxon>50 kb inversion clade</taxon>
        <taxon>genistoids sensu lato</taxon>
        <taxon>core genistoids</taxon>
        <taxon>Genisteae</taxon>
        <taxon>Lupinus</taxon>
    </lineage>
</organism>
<dbReference type="Proteomes" id="UP000447434">
    <property type="component" value="Chromosome 23"/>
</dbReference>
<dbReference type="Gene3D" id="2.40.50.140">
    <property type="entry name" value="Nucleic acid-binding proteins"/>
    <property type="match status" value="2"/>
</dbReference>
<dbReference type="EMBL" id="WOCE01000023">
    <property type="protein sequence ID" value="KAE9587054.1"/>
    <property type="molecule type" value="Genomic_DNA"/>
</dbReference>
<name>A0A6A4NHV1_LUPAL</name>
<reference evidence="2" key="2">
    <citation type="journal article" date="2020" name="Nat. Commun.">
        <title>High-quality genome sequence of white lupin provides insight into soil exploration and seed quality.</title>
        <authorList>
            <person name="Hufnagel B."/>
            <person name="Marques A."/>
            <person name="Soriano A."/>
            <person name="Marques L."/>
            <person name="Divol F."/>
            <person name="Doumas P."/>
            <person name="Sallet E."/>
            <person name="Mancinotti D."/>
            <person name="Carrere S."/>
            <person name="Marande W."/>
            <person name="Arribat S."/>
            <person name="Keller J."/>
            <person name="Huneau C."/>
            <person name="Blein T."/>
            <person name="Aime D."/>
            <person name="Laguerre M."/>
            <person name="Taylor J."/>
            <person name="Schubert V."/>
            <person name="Nelson M."/>
            <person name="Geu-Flores F."/>
            <person name="Crespi M."/>
            <person name="Gallardo K."/>
            <person name="Delaux P.M."/>
            <person name="Salse J."/>
            <person name="Berges H."/>
            <person name="Guyot R."/>
            <person name="Gouzy J."/>
            <person name="Peret B."/>
        </authorList>
    </citation>
    <scope>NUCLEOTIDE SEQUENCE</scope>
    <source>
        <tissue evidence="2">Leaves</tissue>
    </source>
</reference>
<dbReference type="OrthoDB" id="1422777at2759"/>
<evidence type="ECO:0000313" key="3">
    <source>
        <dbReference type="EMBL" id="KAE9596956.1"/>
    </source>
</evidence>
<dbReference type="Proteomes" id="UP000447434">
    <property type="component" value="Chromosome 16"/>
</dbReference>
<sequence>MCDVCIFSYISIMSTSRPFDMIMDLNDSKYLWKIAVRITDIWYVQLPPKPGHLEMILMDSKGDRIQVSVRKDQFNEWREHLVESSTYVMHNFNVMHNDIQFKACDHVYRMQFTAGTTLKQREFPDIPEWEYDFKKFGDILDGNGRNNLLIDIIGAFDKVIFSQTQGNLKKVVFSLKDFSGDFINCTMWESHATKFEKHYNNHCNVEPMIILLTHARIKEGQDDDNFVHSNVGPLF</sequence>
<dbReference type="Pfam" id="PF02721">
    <property type="entry name" value="DUF223"/>
    <property type="match status" value="1"/>
</dbReference>
<feature type="domain" description="Replication protein A 70 kDa DNA-binding subunit B/D first OB fold" evidence="1">
    <location>
        <begin position="19"/>
        <end position="120"/>
    </location>
</feature>
<proteinExistence type="predicted"/>
<dbReference type="AlphaFoldDB" id="A0A6A4NHV1"/>
<dbReference type="EMBL" id="WOCE01000016">
    <property type="protein sequence ID" value="KAE9596956.1"/>
    <property type="molecule type" value="Genomic_DNA"/>
</dbReference>
<protein>
    <submittedName>
        <fullName evidence="2">Putative nucleic acid-binding protein</fullName>
    </submittedName>
</protein>
<dbReference type="PANTHER" id="PTHR47165">
    <property type="entry name" value="OS03G0429900 PROTEIN"/>
    <property type="match status" value="1"/>
</dbReference>
<gene>
    <name evidence="3" type="ORF">Lalb_Chr16g0381501</name>
    <name evidence="2" type="ORF">Lalb_Chr23g0269621</name>
</gene>
<evidence type="ECO:0000259" key="1">
    <source>
        <dbReference type="Pfam" id="PF02721"/>
    </source>
</evidence>
<dbReference type="InterPro" id="IPR012340">
    <property type="entry name" value="NA-bd_OB-fold"/>
</dbReference>